<gene>
    <name evidence="4" type="ORF">MPAN_013280</name>
</gene>
<dbReference type="InterPro" id="IPR006047">
    <property type="entry name" value="GH13_cat_dom"/>
</dbReference>
<dbReference type="InterPro" id="IPR017853">
    <property type="entry name" value="GH"/>
</dbReference>
<protein>
    <submittedName>
        <fullName evidence="4">Neopullulanase</fullName>
    </submittedName>
</protein>
<dbReference type="GO" id="GO:0005975">
    <property type="term" value="P:carbohydrate metabolic process"/>
    <property type="evidence" value="ECO:0007669"/>
    <property type="project" value="InterPro"/>
</dbReference>
<dbReference type="RefSeq" id="WP_176239952.1">
    <property type="nucleotide sequence ID" value="NZ_AP024412.1"/>
</dbReference>
<dbReference type="PANTHER" id="PTHR10357:SF210">
    <property type="entry name" value="MALTODEXTRIN GLUCOSIDASE"/>
    <property type="match status" value="1"/>
</dbReference>
<dbReference type="InterPro" id="IPR013780">
    <property type="entry name" value="Glyco_hydro_b"/>
</dbReference>
<evidence type="ECO:0000256" key="2">
    <source>
        <dbReference type="ARBA" id="ARBA00023295"/>
    </source>
</evidence>
<dbReference type="Gene3D" id="3.90.400.10">
    <property type="entry name" value="Oligo-1,6-glucosidase, Domain 2"/>
    <property type="match status" value="1"/>
</dbReference>
<accession>A0A7U9TIP3</accession>
<dbReference type="CDD" id="cd02857">
    <property type="entry name" value="E_set_CDase_PDE_N"/>
    <property type="match status" value="1"/>
</dbReference>
<organism evidence="4 5">
    <name type="scientific">Mariniplasma anaerobium</name>
    <dbReference type="NCBI Taxonomy" id="2735436"/>
    <lineage>
        <taxon>Bacteria</taxon>
        <taxon>Bacillati</taxon>
        <taxon>Mycoplasmatota</taxon>
        <taxon>Mollicutes</taxon>
        <taxon>Acholeplasmatales</taxon>
        <taxon>Acholeplasmataceae</taxon>
        <taxon>Mariniplasma</taxon>
    </lineage>
</organism>
<evidence type="ECO:0000259" key="3">
    <source>
        <dbReference type="SMART" id="SM00642"/>
    </source>
</evidence>
<evidence type="ECO:0000256" key="1">
    <source>
        <dbReference type="ARBA" id="ARBA00022801"/>
    </source>
</evidence>
<name>A0A7U9TIP3_9MOLU</name>
<dbReference type="InterPro" id="IPR014756">
    <property type="entry name" value="Ig_E-set"/>
</dbReference>
<dbReference type="Pfam" id="PF00128">
    <property type="entry name" value="Alpha-amylase"/>
    <property type="match status" value="1"/>
</dbReference>
<evidence type="ECO:0000313" key="5">
    <source>
        <dbReference type="Proteomes" id="UP000620133"/>
    </source>
</evidence>
<dbReference type="SUPFAM" id="SSF81296">
    <property type="entry name" value="E set domains"/>
    <property type="match status" value="1"/>
</dbReference>
<keyword evidence="1" id="KW-0378">Hydrolase</keyword>
<dbReference type="Gene3D" id="3.20.20.80">
    <property type="entry name" value="Glycosidases"/>
    <property type="match status" value="1"/>
</dbReference>
<keyword evidence="2" id="KW-0326">Glycosidase</keyword>
<dbReference type="Gene3D" id="2.60.40.1180">
    <property type="entry name" value="Golgi alpha-mannosidase II"/>
    <property type="match status" value="1"/>
</dbReference>
<dbReference type="SMART" id="SM00642">
    <property type="entry name" value="Aamy"/>
    <property type="match status" value="1"/>
</dbReference>
<keyword evidence="5" id="KW-1185">Reference proteome</keyword>
<dbReference type="Pfam" id="PF02903">
    <property type="entry name" value="Alpha-amylase_N"/>
    <property type="match status" value="1"/>
</dbReference>
<dbReference type="PANTHER" id="PTHR10357">
    <property type="entry name" value="ALPHA-AMYLASE FAMILY MEMBER"/>
    <property type="match status" value="1"/>
</dbReference>
<dbReference type="AlphaFoldDB" id="A0A7U9TIP3"/>
<dbReference type="GO" id="GO:0004553">
    <property type="term" value="F:hydrolase activity, hydrolyzing O-glycosyl compounds"/>
    <property type="evidence" value="ECO:0007669"/>
    <property type="project" value="InterPro"/>
</dbReference>
<dbReference type="SUPFAM" id="SSF51445">
    <property type="entry name" value="(Trans)glycosidases"/>
    <property type="match status" value="1"/>
</dbReference>
<dbReference type="SUPFAM" id="SSF51011">
    <property type="entry name" value="Glycosyl hydrolase domain"/>
    <property type="match status" value="1"/>
</dbReference>
<dbReference type="InterPro" id="IPR013783">
    <property type="entry name" value="Ig-like_fold"/>
</dbReference>
<evidence type="ECO:0000313" key="4">
    <source>
        <dbReference type="EMBL" id="BCR36435.1"/>
    </source>
</evidence>
<sequence length="597" mass="70549">MNKSALWHQAKSEYAYAYDKETLHIVLRTAKNDIDTVQIIHGDPFNWVGDKNGLPHWKNQIEIMEKRYQSDLFDYYFIAIKPPYLRTKYAFLLHDGKDKYLFGARQSRLISKDNELYETFDLSEYFNFPYLNHEDLHNTPSWVKDTIWYQIFPDRFYADQKNSNLTWGKLPVTNHELYGGNLKGIIEKLPYLQELGITGIYCTPLFKSPSAHKYDTTDYFLIDPQFGTNEDFKNLVIQAHKRNIKVMLDGVFNHCGYDHPFFQDVIKNGEKSKYKDCFYIDEFPVVNFPLNKHQKPINYHGQKLNLKTFAFTPYMPKWNTSNPITSKHLLDVIKYWITEFDIDGWRLDVSNEISHDFLRQIKKVSRDAKKDTFILGENWDSSIPWLQGDQLDSVMNYDLSYPIWKYLEHKMDINTFKDMVTNYLAKTPKNVMENMFNLVGCHDTVRIKRRLNDDNRRMKLSYVLMFLSSGAPNIYYGDEIGMTGEHDPDNRRCMLWDKKDQDLEFKTFTSSLISLRNHHPSFKAYDYHFIDSNILAFTKEDKKDSILVLINNGDKTEISLPKEVFGTYKNLINLESIDIHDKMILETYGFLILSKEV</sequence>
<reference evidence="4" key="1">
    <citation type="submission" date="2021-01" db="EMBL/GenBank/DDBJ databases">
        <title>Draft genome sequence of Acholeplasmataceae bacterium strain Mahy22.</title>
        <authorList>
            <person name="Watanabe M."/>
            <person name="Kojima H."/>
            <person name="Fukui M."/>
        </authorList>
    </citation>
    <scope>NUCLEOTIDE SEQUENCE</scope>
    <source>
        <strain evidence="4">Mahy22</strain>
    </source>
</reference>
<proteinExistence type="predicted"/>
<feature type="domain" description="Glycosyl hydrolase family 13 catalytic" evidence="3">
    <location>
        <begin position="150"/>
        <end position="516"/>
    </location>
</feature>
<dbReference type="Gene3D" id="2.60.40.10">
    <property type="entry name" value="Immunoglobulins"/>
    <property type="match status" value="1"/>
</dbReference>
<dbReference type="CDD" id="cd11338">
    <property type="entry name" value="AmyAc_CMD"/>
    <property type="match status" value="1"/>
</dbReference>
<dbReference type="Proteomes" id="UP000620133">
    <property type="component" value="Chromosome"/>
</dbReference>
<dbReference type="EMBL" id="AP024412">
    <property type="protein sequence ID" value="BCR36435.1"/>
    <property type="molecule type" value="Genomic_DNA"/>
</dbReference>
<dbReference type="KEGG" id="manr:MPAN_013280"/>
<dbReference type="InterPro" id="IPR045857">
    <property type="entry name" value="O16G_dom_2"/>
</dbReference>
<dbReference type="InterPro" id="IPR004185">
    <property type="entry name" value="Glyco_hydro_13_lg-like_dom"/>
</dbReference>